<dbReference type="SUPFAM" id="SSF53098">
    <property type="entry name" value="Ribonuclease H-like"/>
    <property type="match status" value="1"/>
</dbReference>
<keyword evidence="8" id="KW-0539">Nucleus</keyword>
<keyword evidence="11" id="KW-0472">Membrane</keyword>
<dbReference type="InterPro" id="IPR003656">
    <property type="entry name" value="Znf_BED"/>
</dbReference>
<dbReference type="AlphaFoldDB" id="A0A1I7XXE8"/>
<evidence type="ECO:0000313" key="14">
    <source>
        <dbReference type="WBParaSite" id="L893_g10569.t1"/>
    </source>
</evidence>
<evidence type="ECO:0000256" key="6">
    <source>
        <dbReference type="ARBA" id="ARBA00023125"/>
    </source>
</evidence>
<dbReference type="Pfam" id="PF05699">
    <property type="entry name" value="Dimer_Tnp_hAT"/>
    <property type="match status" value="1"/>
</dbReference>
<evidence type="ECO:0000256" key="10">
    <source>
        <dbReference type="SAM" id="MobiDB-lite"/>
    </source>
</evidence>
<evidence type="ECO:0000256" key="11">
    <source>
        <dbReference type="SAM" id="Phobius"/>
    </source>
</evidence>
<evidence type="ECO:0000256" key="8">
    <source>
        <dbReference type="ARBA" id="ARBA00023242"/>
    </source>
</evidence>
<evidence type="ECO:0000313" key="13">
    <source>
        <dbReference type="Proteomes" id="UP000095287"/>
    </source>
</evidence>
<sequence length="679" mass="77071">MSGSGKTRNFFRVSGSGFGFRVRVPETFGFGFGFRFGYSRTFGFGLGFRFGYSRTFGDLINDVYKLCVLRFCSVLLVFLTIAMGKKRSKVYDGFSETDTHFVCKVCQKALKKCADRSTSALGRHLELHKGRTSEAPALKQPKLSFPKRATAELFEDACLSFFAAFGIPFQAVDSDEFKEVVRLSSNAQIPTRAKLSNDILARNAGRIRSTLLEDLKNRTMSLAIDEFSGRSRRITSSFIRNWNLVTRRLGIIPLGTERATAETLKSLIQEKLKEYGISQSNVVSITRDGGSNITKAARLLNIESIYCFDHLLHLCIRDSLEASSIEKTIKPVKKACVTRWNSTLTMLESYIENHHALVQFSVDPECRKLTPSKAIHEAIDIDSNVLMPLINLLRFFESITRMAEGRKSFASLIPYLIYQIRENVLEKTRHQPSQNNSILVTEFVDKFQEAFEKRVEEYRHPLLMKILFLDPRFVGVECIMDRSKWHDAEQLIRADLRSSEEADHLREERETGLADVQDGGEMYSLKPLNLSSLVSRDPIDAEISYYYGDLRIPSPTSTSNNSDEVLAYWKNNQNKLPRLAQLAEKYLCVLASSAEPERVFSGLSHLLSNTKRGNLSDSTVENLTTVRHHIAFKKLDQFDRSSFEQRKDSSVEILNESMDNSTDDSGYEDALETEADEQL</sequence>
<dbReference type="Proteomes" id="UP000095287">
    <property type="component" value="Unplaced"/>
</dbReference>
<feature type="region of interest" description="Disordered" evidence="10">
    <location>
        <begin position="643"/>
        <end position="679"/>
    </location>
</feature>
<keyword evidence="7" id="KW-0804">Transcription</keyword>
<keyword evidence="13" id="KW-1185">Reference proteome</keyword>
<dbReference type="GO" id="GO:0008270">
    <property type="term" value="F:zinc ion binding"/>
    <property type="evidence" value="ECO:0007669"/>
    <property type="project" value="UniProtKB-KW"/>
</dbReference>
<dbReference type="GO" id="GO:0046983">
    <property type="term" value="F:protein dimerization activity"/>
    <property type="evidence" value="ECO:0007669"/>
    <property type="project" value="InterPro"/>
</dbReference>
<name>A0A1I7XXE8_9BILA</name>
<keyword evidence="3 9" id="KW-0863">Zinc-finger</keyword>
<evidence type="ECO:0000256" key="7">
    <source>
        <dbReference type="ARBA" id="ARBA00023163"/>
    </source>
</evidence>
<dbReference type="InterPro" id="IPR052035">
    <property type="entry name" value="ZnF_BED_domain_contain"/>
</dbReference>
<keyword evidence="5" id="KW-0805">Transcription regulation</keyword>
<dbReference type="PANTHER" id="PTHR46481">
    <property type="entry name" value="ZINC FINGER BED DOMAIN-CONTAINING PROTEIN 4"/>
    <property type="match status" value="1"/>
</dbReference>
<evidence type="ECO:0000256" key="3">
    <source>
        <dbReference type="ARBA" id="ARBA00022771"/>
    </source>
</evidence>
<dbReference type="InterPro" id="IPR012337">
    <property type="entry name" value="RNaseH-like_sf"/>
</dbReference>
<comment type="subcellular location">
    <subcellularLocation>
        <location evidence="1">Nucleus</location>
    </subcellularLocation>
</comment>
<feature type="domain" description="BED-type" evidence="12">
    <location>
        <begin position="85"/>
        <end position="135"/>
    </location>
</feature>
<dbReference type="PANTHER" id="PTHR46481:SF10">
    <property type="entry name" value="ZINC FINGER BED DOMAIN-CONTAINING PROTEIN 39"/>
    <property type="match status" value="1"/>
</dbReference>
<keyword evidence="6" id="KW-0238">DNA-binding</keyword>
<accession>A0A1I7XXE8</accession>
<feature type="transmembrane region" description="Helical" evidence="11">
    <location>
        <begin position="63"/>
        <end position="82"/>
    </location>
</feature>
<keyword evidence="4" id="KW-0862">Zinc</keyword>
<keyword evidence="2" id="KW-0479">Metal-binding</keyword>
<protein>
    <submittedName>
        <fullName evidence="14">BED-type domain-containing protein</fullName>
    </submittedName>
</protein>
<evidence type="ECO:0000256" key="2">
    <source>
        <dbReference type="ARBA" id="ARBA00022723"/>
    </source>
</evidence>
<dbReference type="PROSITE" id="PS50808">
    <property type="entry name" value="ZF_BED"/>
    <property type="match status" value="1"/>
</dbReference>
<proteinExistence type="predicted"/>
<dbReference type="WBParaSite" id="L893_g10569.t1">
    <property type="protein sequence ID" value="L893_g10569.t1"/>
    <property type="gene ID" value="L893_g10569"/>
</dbReference>
<dbReference type="GO" id="GO:0003677">
    <property type="term" value="F:DNA binding"/>
    <property type="evidence" value="ECO:0007669"/>
    <property type="project" value="UniProtKB-KW"/>
</dbReference>
<keyword evidence="11" id="KW-1133">Transmembrane helix</keyword>
<dbReference type="InterPro" id="IPR008906">
    <property type="entry name" value="HATC_C_dom"/>
</dbReference>
<evidence type="ECO:0000256" key="1">
    <source>
        <dbReference type="ARBA" id="ARBA00004123"/>
    </source>
</evidence>
<organism evidence="13 14">
    <name type="scientific">Steinernema glaseri</name>
    <dbReference type="NCBI Taxonomy" id="37863"/>
    <lineage>
        <taxon>Eukaryota</taxon>
        <taxon>Metazoa</taxon>
        <taxon>Ecdysozoa</taxon>
        <taxon>Nematoda</taxon>
        <taxon>Chromadorea</taxon>
        <taxon>Rhabditida</taxon>
        <taxon>Tylenchina</taxon>
        <taxon>Panagrolaimomorpha</taxon>
        <taxon>Strongyloidoidea</taxon>
        <taxon>Steinernematidae</taxon>
        <taxon>Steinernema</taxon>
    </lineage>
</organism>
<evidence type="ECO:0000256" key="5">
    <source>
        <dbReference type="ARBA" id="ARBA00023015"/>
    </source>
</evidence>
<evidence type="ECO:0000256" key="4">
    <source>
        <dbReference type="ARBA" id="ARBA00022833"/>
    </source>
</evidence>
<evidence type="ECO:0000256" key="9">
    <source>
        <dbReference type="PROSITE-ProRule" id="PRU00027"/>
    </source>
</evidence>
<evidence type="ECO:0000259" key="12">
    <source>
        <dbReference type="PROSITE" id="PS50808"/>
    </source>
</evidence>
<keyword evidence="11" id="KW-0812">Transmembrane</keyword>
<dbReference type="SMART" id="SM00614">
    <property type="entry name" value="ZnF_BED"/>
    <property type="match status" value="1"/>
</dbReference>
<reference evidence="14" key="1">
    <citation type="submission" date="2016-11" db="UniProtKB">
        <authorList>
            <consortium name="WormBaseParasite"/>
        </authorList>
    </citation>
    <scope>IDENTIFICATION</scope>
</reference>
<dbReference type="GO" id="GO:0005634">
    <property type="term" value="C:nucleus"/>
    <property type="evidence" value="ECO:0007669"/>
    <property type="project" value="UniProtKB-SubCell"/>
</dbReference>
<feature type="compositionally biased region" description="Acidic residues" evidence="10">
    <location>
        <begin position="661"/>
        <end position="679"/>
    </location>
</feature>